<evidence type="ECO:0000256" key="9">
    <source>
        <dbReference type="ARBA" id="ARBA00023136"/>
    </source>
</evidence>
<dbReference type="PANTHER" id="PTHR15415:SF7">
    <property type="entry name" value="MICOS COMPLEX SUBUNIT MIC60"/>
    <property type="match status" value="1"/>
</dbReference>
<evidence type="ECO:0000256" key="3">
    <source>
        <dbReference type="ARBA" id="ARBA00018116"/>
    </source>
</evidence>
<feature type="coiled-coil region" evidence="12">
    <location>
        <begin position="284"/>
        <end position="344"/>
    </location>
</feature>
<dbReference type="AlphaFoldDB" id="A0AAX4JW17"/>
<evidence type="ECO:0000256" key="6">
    <source>
        <dbReference type="ARBA" id="ARBA00022989"/>
    </source>
</evidence>
<sequence length="816" mass="89307">MYGQLRVARAGSRAVRSLPQKRCLATPPPPPPGGSGLPPNPPGTLNSVPTRPVTVPPTTPTPGSSTLASGSGSVSASSPLKPPLTPPPKQSGGPSPSPKKQSRFFRKFLIYTSLGAITFYAGSGFISTKSEGYREFFVGNFPGAEFIADFADDHEWESFGYGSVTKKAIQSYNTATGKLEEKITPSTTQKIERKATEVKNDIVDAAEKAKSKSIETKDAIAGIGKETTTQKIQHKASDLKNAALNATHNAEDKLKHLAHDTKERVDKATKDLPFNFSDGVEGVVREAEKVLTKTESKAQNALHETESKAKQALNETESRAKQALEKGENALLNAEHKIENAAHDVKETLKPHATEYEKAVSPYQQRTRELNPTDVERKKPSFEGKRIYDGPPLPLGHEPPPGYYIPPPAKPVVETAKDKLEEKVEKIKQTLPLLVPKVKEFASEEPIISQLASTIDSLTSSLSTSSSTGLPSNDATGILSKAQDDLTALNKRLHDVKQTEKENLEKSIKEKTQEFEALLKGKEADWTKSEQAQKDSWLKERESLVEKWRGELETELESQRQGIEQRLRDEVVSQGIELQRRWLRSIKTQVETERGGRLAKLDNLTTSLKQLERVTLDNSAQLDDNVRLHKIWSALRAVQTKVDQGDVSFDEELRALKSLSKPSNGENTKGDASVIITALEQIEKSGIASTGVKSFGSLSSWFTQSLSSKIHSSSLVPSPEEANVLSHLASLGLSKLLFRPSAGPVEGQNVGSVLARVEFCLNEKDLDGATRELNTLKGWPGKLSKDWLEQARRKLEVQQALEVVATEATLSSLLLA</sequence>
<dbReference type="GO" id="GO:0061617">
    <property type="term" value="C:MICOS complex"/>
    <property type="evidence" value="ECO:0007669"/>
    <property type="project" value="TreeGrafter"/>
</dbReference>
<dbReference type="EMBL" id="CP144102">
    <property type="protein sequence ID" value="WWC89063.1"/>
    <property type="molecule type" value="Genomic_DNA"/>
</dbReference>
<dbReference type="Pfam" id="PF09731">
    <property type="entry name" value="Mitofilin"/>
    <property type="match status" value="1"/>
</dbReference>
<dbReference type="RefSeq" id="XP_066075826.1">
    <property type="nucleotide sequence ID" value="XM_066219729.1"/>
</dbReference>
<protein>
    <recommendedName>
        <fullName evidence="3 11">MICOS complex subunit MIC60</fullName>
    </recommendedName>
    <alternativeName>
        <fullName evidence="11">Mitofilin</fullName>
    </alternativeName>
</protein>
<comment type="subunit">
    <text evidence="11">Component of the mitochondrial contact site and cristae organizing system (MICOS) complex.</text>
</comment>
<dbReference type="Proteomes" id="UP001355207">
    <property type="component" value="Chromosome 5"/>
</dbReference>
<keyword evidence="7 12" id="KW-0175">Coiled coil</keyword>
<organism evidence="14 15">
    <name type="scientific">Kwoniella dendrophila CBS 6074</name>
    <dbReference type="NCBI Taxonomy" id="1295534"/>
    <lineage>
        <taxon>Eukaryota</taxon>
        <taxon>Fungi</taxon>
        <taxon>Dikarya</taxon>
        <taxon>Basidiomycota</taxon>
        <taxon>Agaricomycotina</taxon>
        <taxon>Tremellomycetes</taxon>
        <taxon>Tremellales</taxon>
        <taxon>Cryptococcaceae</taxon>
        <taxon>Kwoniella</taxon>
    </lineage>
</organism>
<feature type="compositionally biased region" description="Low complexity" evidence="13">
    <location>
        <begin position="43"/>
        <end position="53"/>
    </location>
</feature>
<evidence type="ECO:0000256" key="5">
    <source>
        <dbReference type="ARBA" id="ARBA00022792"/>
    </source>
</evidence>
<gene>
    <name evidence="14" type="ORF">L201_003981</name>
</gene>
<feature type="transmembrane region" description="Helical" evidence="11">
    <location>
        <begin position="108"/>
        <end position="126"/>
    </location>
</feature>
<evidence type="ECO:0000256" key="12">
    <source>
        <dbReference type="SAM" id="Coils"/>
    </source>
</evidence>
<dbReference type="PANTHER" id="PTHR15415">
    <property type="entry name" value="MITOFILIN"/>
    <property type="match status" value="1"/>
</dbReference>
<feature type="coiled-coil region" evidence="12">
    <location>
        <begin position="479"/>
        <end position="521"/>
    </location>
</feature>
<dbReference type="Gene3D" id="1.20.120.20">
    <property type="entry name" value="Apolipoprotein"/>
    <property type="match status" value="1"/>
</dbReference>
<feature type="compositionally biased region" description="Low complexity" evidence="13">
    <location>
        <begin position="61"/>
        <end position="79"/>
    </location>
</feature>
<dbReference type="InterPro" id="IPR019133">
    <property type="entry name" value="MIC60"/>
</dbReference>
<evidence type="ECO:0000256" key="13">
    <source>
        <dbReference type="SAM" id="MobiDB-lite"/>
    </source>
</evidence>
<evidence type="ECO:0000313" key="14">
    <source>
        <dbReference type="EMBL" id="WWC89063.1"/>
    </source>
</evidence>
<dbReference type="GeneID" id="91094651"/>
<keyword evidence="9 11" id="KW-0472">Membrane</keyword>
<keyword evidence="6 11" id="KW-1133">Transmembrane helix</keyword>
<evidence type="ECO:0000256" key="7">
    <source>
        <dbReference type="ARBA" id="ARBA00023054"/>
    </source>
</evidence>
<reference evidence="14 15" key="1">
    <citation type="submission" date="2024-01" db="EMBL/GenBank/DDBJ databases">
        <title>Comparative genomics of Cryptococcus and Kwoniella reveals pathogenesis evolution and contrasting modes of karyotype evolution via chromosome fusion or intercentromeric recombination.</title>
        <authorList>
            <person name="Coelho M.A."/>
            <person name="David-Palma M."/>
            <person name="Shea T."/>
            <person name="Bowers K."/>
            <person name="McGinley-Smith S."/>
            <person name="Mohammad A.W."/>
            <person name="Gnirke A."/>
            <person name="Yurkov A.M."/>
            <person name="Nowrousian M."/>
            <person name="Sun S."/>
            <person name="Cuomo C.A."/>
            <person name="Heitman J."/>
        </authorList>
    </citation>
    <scope>NUCLEOTIDE SEQUENCE [LARGE SCALE GENOMIC DNA]</scope>
    <source>
        <strain evidence="14 15">CBS 6074</strain>
    </source>
</reference>
<proteinExistence type="inferred from homology"/>
<evidence type="ECO:0000256" key="4">
    <source>
        <dbReference type="ARBA" id="ARBA00022692"/>
    </source>
</evidence>
<evidence type="ECO:0000256" key="10">
    <source>
        <dbReference type="ARBA" id="ARBA00025571"/>
    </source>
</evidence>
<keyword evidence="15" id="KW-1185">Reference proteome</keyword>
<dbReference type="GO" id="GO:0042407">
    <property type="term" value="P:cristae formation"/>
    <property type="evidence" value="ECO:0007669"/>
    <property type="project" value="TreeGrafter"/>
</dbReference>
<evidence type="ECO:0000313" key="15">
    <source>
        <dbReference type="Proteomes" id="UP001355207"/>
    </source>
</evidence>
<feature type="compositionally biased region" description="Pro residues" evidence="13">
    <location>
        <begin position="80"/>
        <end position="89"/>
    </location>
</feature>
<keyword evidence="5 11" id="KW-0999">Mitochondrion inner membrane</keyword>
<evidence type="ECO:0000256" key="11">
    <source>
        <dbReference type="RuleBase" id="RU363000"/>
    </source>
</evidence>
<keyword evidence="8 11" id="KW-0496">Mitochondrion</keyword>
<evidence type="ECO:0000256" key="1">
    <source>
        <dbReference type="ARBA" id="ARBA00004434"/>
    </source>
</evidence>
<comment type="function">
    <text evidence="10">Component of the MICOS complex, a large protein complex of the mitochondrial inner membrane that plays crucial roles in the maintenance of crista junctions, inner membrane architecture, and formation of contact sites to the outer membrane. Plays a role in keeping cristae membranes connected to the inner boundary membrane. Also promotes protein import via the mitochondrial intermembrane space assembly (MIA) pathway.</text>
</comment>
<comment type="subcellular location">
    <subcellularLocation>
        <location evidence="1 11">Mitochondrion inner membrane</location>
        <topology evidence="1 11">Single-pass membrane protein</topology>
    </subcellularLocation>
</comment>
<feature type="compositionally biased region" description="Low complexity" evidence="13">
    <location>
        <begin position="1"/>
        <end position="17"/>
    </location>
</feature>
<accession>A0AAX4JW17</accession>
<comment type="similarity">
    <text evidence="2 11">Belongs to the MICOS complex subunit Mic60 family.</text>
</comment>
<evidence type="ECO:0000256" key="2">
    <source>
        <dbReference type="ARBA" id="ARBA00010877"/>
    </source>
</evidence>
<name>A0AAX4JW17_9TREE</name>
<feature type="compositionally biased region" description="Pro residues" evidence="13">
    <location>
        <begin position="26"/>
        <end position="42"/>
    </location>
</feature>
<evidence type="ECO:0000256" key="8">
    <source>
        <dbReference type="ARBA" id="ARBA00023128"/>
    </source>
</evidence>
<feature type="region of interest" description="Disordered" evidence="13">
    <location>
        <begin position="1"/>
        <end position="100"/>
    </location>
</feature>
<keyword evidence="4 11" id="KW-0812">Transmembrane</keyword>